<dbReference type="InterPro" id="IPR000719">
    <property type="entry name" value="Prot_kinase_dom"/>
</dbReference>
<name>A0A432ZZJ9_9FUNG</name>
<dbReference type="PANTHER" id="PTHR24056">
    <property type="entry name" value="CELL DIVISION PROTEIN KINASE"/>
    <property type="match status" value="1"/>
</dbReference>
<protein>
    <recommendedName>
        <fullName evidence="6">Cyclin-dependent kinase 8</fullName>
    </recommendedName>
</protein>
<evidence type="ECO:0000256" key="5">
    <source>
        <dbReference type="ARBA" id="ARBA00022840"/>
    </source>
</evidence>
<feature type="domain" description="Protein kinase" evidence="7">
    <location>
        <begin position="21"/>
        <end position="136"/>
    </location>
</feature>
<feature type="non-terminal residue" evidence="8">
    <location>
        <position position="136"/>
    </location>
</feature>
<dbReference type="Gene3D" id="3.30.200.20">
    <property type="entry name" value="Phosphorylase Kinase, domain 1"/>
    <property type="match status" value="2"/>
</dbReference>
<gene>
    <name evidence="8" type="ORF">BC936DRAFT_142960</name>
</gene>
<evidence type="ECO:0000256" key="4">
    <source>
        <dbReference type="ARBA" id="ARBA00022777"/>
    </source>
</evidence>
<dbReference type="InterPro" id="IPR011009">
    <property type="entry name" value="Kinase-like_dom_sf"/>
</dbReference>
<keyword evidence="2" id="KW-0808">Transferase</keyword>
<proteinExistence type="predicted"/>
<evidence type="ECO:0000259" key="7">
    <source>
        <dbReference type="PROSITE" id="PS50011"/>
    </source>
</evidence>
<dbReference type="PANTHER" id="PTHR24056:SF495">
    <property type="entry name" value="CYCLIN-DEPENDENT KINASE 8-RELATED"/>
    <property type="match status" value="1"/>
</dbReference>
<accession>A0A432ZZJ9</accession>
<organism evidence="8 9">
    <name type="scientific">Jimgerdemannia flammicorona</name>
    <dbReference type="NCBI Taxonomy" id="994334"/>
    <lineage>
        <taxon>Eukaryota</taxon>
        <taxon>Fungi</taxon>
        <taxon>Fungi incertae sedis</taxon>
        <taxon>Mucoromycota</taxon>
        <taxon>Mucoromycotina</taxon>
        <taxon>Endogonomycetes</taxon>
        <taxon>Endogonales</taxon>
        <taxon>Endogonaceae</taxon>
        <taxon>Jimgerdemannia</taxon>
    </lineage>
</organism>
<evidence type="ECO:0000256" key="2">
    <source>
        <dbReference type="ARBA" id="ARBA00022679"/>
    </source>
</evidence>
<dbReference type="PROSITE" id="PS50011">
    <property type="entry name" value="PROTEIN_KINASE_DOM"/>
    <property type="match status" value="1"/>
</dbReference>
<dbReference type="EMBL" id="RBNI01024718">
    <property type="protein sequence ID" value="RUO95921.1"/>
    <property type="molecule type" value="Genomic_DNA"/>
</dbReference>
<keyword evidence="3" id="KW-0547">Nucleotide-binding</keyword>
<keyword evidence="5" id="KW-0067">ATP-binding</keyword>
<comment type="caution">
    <text evidence="8">The sequence shown here is derived from an EMBL/GenBank/DDBJ whole genome shotgun (WGS) entry which is preliminary data.</text>
</comment>
<dbReference type="GO" id="GO:0005524">
    <property type="term" value="F:ATP binding"/>
    <property type="evidence" value="ECO:0007669"/>
    <property type="project" value="UniProtKB-KW"/>
</dbReference>
<keyword evidence="1" id="KW-0723">Serine/threonine-protein kinase</keyword>
<dbReference type="GO" id="GO:0004693">
    <property type="term" value="F:cyclin-dependent protein serine/threonine kinase activity"/>
    <property type="evidence" value="ECO:0007669"/>
    <property type="project" value="TreeGrafter"/>
</dbReference>
<dbReference type="OrthoDB" id="6284126at2759"/>
<dbReference type="Proteomes" id="UP000268093">
    <property type="component" value="Unassembled WGS sequence"/>
</dbReference>
<evidence type="ECO:0000256" key="1">
    <source>
        <dbReference type="ARBA" id="ARBA00022527"/>
    </source>
</evidence>
<evidence type="ECO:0000313" key="8">
    <source>
        <dbReference type="EMBL" id="RUO95921.1"/>
    </source>
</evidence>
<reference evidence="8 9" key="1">
    <citation type="journal article" date="2018" name="New Phytol.">
        <title>Phylogenomics of Endogonaceae and evolution of mycorrhizas within Mucoromycota.</title>
        <authorList>
            <person name="Chang Y."/>
            <person name="Desiro A."/>
            <person name="Na H."/>
            <person name="Sandor L."/>
            <person name="Lipzen A."/>
            <person name="Clum A."/>
            <person name="Barry K."/>
            <person name="Grigoriev I.V."/>
            <person name="Martin F.M."/>
            <person name="Stajich J.E."/>
            <person name="Smith M.E."/>
            <person name="Bonito G."/>
            <person name="Spatafora J.W."/>
        </authorList>
    </citation>
    <scope>NUCLEOTIDE SEQUENCE [LARGE SCALE GENOMIC DNA]</scope>
    <source>
        <strain evidence="8 9">GMNB39</strain>
    </source>
</reference>
<keyword evidence="9" id="KW-1185">Reference proteome</keyword>
<evidence type="ECO:0000256" key="6">
    <source>
        <dbReference type="ARBA" id="ARBA00041823"/>
    </source>
</evidence>
<evidence type="ECO:0000256" key="3">
    <source>
        <dbReference type="ARBA" id="ARBA00022741"/>
    </source>
</evidence>
<dbReference type="GO" id="GO:0016592">
    <property type="term" value="C:mediator complex"/>
    <property type="evidence" value="ECO:0007669"/>
    <property type="project" value="TreeGrafter"/>
</dbReference>
<evidence type="ECO:0000313" key="9">
    <source>
        <dbReference type="Proteomes" id="UP000268093"/>
    </source>
</evidence>
<dbReference type="AlphaFoldDB" id="A0A432ZZJ9"/>
<keyword evidence="4" id="KW-0418">Kinase</keyword>
<sequence>MPMTEYKARRDACRPKVLDKYDILGFISSGTYGRVYKAKSRNQDDNREFAIKKFKPDREGETHQYTGISQSAAREIARFYDIQCPIISIAKIIPSRLFDNQLCRELHHGNIIGLEEVLLEEKAIYMVFEYAEHDFL</sequence>
<dbReference type="SUPFAM" id="SSF56112">
    <property type="entry name" value="Protein kinase-like (PK-like)"/>
    <property type="match status" value="1"/>
</dbReference>
<dbReference type="InterPro" id="IPR050108">
    <property type="entry name" value="CDK"/>
</dbReference>